<dbReference type="Pfam" id="PF07732">
    <property type="entry name" value="Cu-oxidase_3"/>
    <property type="match status" value="1"/>
</dbReference>
<comment type="cofactor">
    <cofactor evidence="1 11">
        <name>Cu(+)</name>
        <dbReference type="ChEBI" id="CHEBI:49552"/>
    </cofactor>
</comment>
<accession>A0A835XPR4</accession>
<feature type="region of interest" description="Disordered" evidence="12">
    <location>
        <begin position="162"/>
        <end position="202"/>
    </location>
</feature>
<evidence type="ECO:0000256" key="4">
    <source>
        <dbReference type="ARBA" id="ARBA00011882"/>
    </source>
</evidence>
<dbReference type="GO" id="GO:0005507">
    <property type="term" value="F:copper ion binding"/>
    <property type="evidence" value="ECO:0007669"/>
    <property type="project" value="InterPro"/>
</dbReference>
<feature type="chain" id="PRO_5032306854" description="Copper-containing nitrite reductase" evidence="13">
    <location>
        <begin position="29"/>
        <end position="574"/>
    </location>
</feature>
<feature type="binding site" description="type 1 copper site" evidence="11">
    <location>
        <position position="340"/>
    </location>
    <ligand>
        <name>Cu cation</name>
        <dbReference type="ChEBI" id="CHEBI:23378"/>
        <label>1</label>
    </ligand>
</feature>
<feature type="compositionally biased region" description="Gly residues" evidence="12">
    <location>
        <begin position="121"/>
        <end position="131"/>
    </location>
</feature>
<comment type="similarity">
    <text evidence="2">Belongs to the multicopper oxidase family.</text>
</comment>
<evidence type="ECO:0000259" key="14">
    <source>
        <dbReference type="Pfam" id="PF07732"/>
    </source>
</evidence>
<dbReference type="CDD" id="cd11020">
    <property type="entry name" value="CuRO_1_CuNIR"/>
    <property type="match status" value="1"/>
</dbReference>
<organism evidence="15 16">
    <name type="scientific">Edaphochlamys debaryana</name>
    <dbReference type="NCBI Taxonomy" id="47281"/>
    <lineage>
        <taxon>Eukaryota</taxon>
        <taxon>Viridiplantae</taxon>
        <taxon>Chlorophyta</taxon>
        <taxon>core chlorophytes</taxon>
        <taxon>Chlorophyceae</taxon>
        <taxon>CS clade</taxon>
        <taxon>Chlamydomonadales</taxon>
        <taxon>Chlamydomonadales incertae sedis</taxon>
        <taxon>Edaphochlamys</taxon>
    </lineage>
</organism>
<reference evidence="15" key="1">
    <citation type="journal article" date="2020" name="bioRxiv">
        <title>Comparative genomics of Chlamydomonas.</title>
        <authorList>
            <person name="Craig R.J."/>
            <person name="Hasan A.R."/>
            <person name="Ness R.W."/>
            <person name="Keightley P.D."/>
        </authorList>
    </citation>
    <scope>NUCLEOTIDE SEQUENCE</scope>
    <source>
        <strain evidence="15">CCAP 11/70</strain>
    </source>
</reference>
<dbReference type="EC" id="1.7.2.1" evidence="4"/>
<dbReference type="InterPro" id="IPR001287">
    <property type="entry name" value="NO2-reductase_Cu"/>
</dbReference>
<keyword evidence="16" id="KW-1185">Reference proteome</keyword>
<dbReference type="Gene3D" id="2.60.40.420">
    <property type="entry name" value="Cupredoxins - blue copper proteins"/>
    <property type="match status" value="2"/>
</dbReference>
<sequence length="574" mass="59144">MSAATAARGEAALRLVLAASTTVLAAAAAPSGRLLGTATASRACAIPLTGPRGAATALTHQLSTAAGVRSPVATGVSRGLLGGAVRCDGVRVTASRAGSFCAPASSFSTSTGSGGASSSPGAGGGARGGGDGGRRGVRALLGMAAVAAGCGGAWATLASTASAAPPQGPAAAASVPAGAPGPAKTPKAAEAGRGGGGGGQEERLEEIVGEGVGEEVDKGPTEHGWGRLSLWMPRHSHRPHPYSRDPNKKEDDFGLPVLPAGKSFAPAVPPPTNRRHPAHLVAQLTTTTEDLPCSQLHKYTFWTYDGRVPGPMIRARVGDVLELQYVNQDRDGVGHNIDLHCVTGPGGGAPLLFAEEGETKVATFRLLHPGLFIYHCAAAPVPTHMANGMYGLVLVEPAEGLPHVDREFYVMQSEIYGVESETKGMLEYSYTDGLAESPRLVVFNGAEGSLTERSPLVAEQGERVRIYFGNAGPNLISSFHVIGGIFDKVYREGDLRSPPGRSIQTTLVPAGGATVVELDLPVAGNLTLLDHSIFRMEKGAVGFLKVRPKGPDRRRDIYDSADPPVNCPGCKLHN</sequence>
<protein>
    <recommendedName>
        <fullName evidence="5">Copper-containing nitrite reductase</fullName>
        <ecNumber evidence="4">1.7.2.1</ecNumber>
    </recommendedName>
</protein>
<feature type="binding site" description="type 1 copper site" evidence="11">
    <location>
        <position position="389"/>
    </location>
    <ligand>
        <name>Cu cation</name>
        <dbReference type="ChEBI" id="CHEBI:23378"/>
        <label>1</label>
    </ligand>
</feature>
<comment type="subunit">
    <text evidence="3">Homotrimer.</text>
</comment>
<dbReference type="AlphaFoldDB" id="A0A835XPR4"/>
<evidence type="ECO:0000256" key="2">
    <source>
        <dbReference type="ARBA" id="ARBA00010609"/>
    </source>
</evidence>
<dbReference type="PRINTS" id="PR00695">
    <property type="entry name" value="CUNO2RDTASE"/>
</dbReference>
<comment type="cofactor">
    <cofactor evidence="11">
        <name>Cu(2+)</name>
        <dbReference type="ChEBI" id="CHEBI:29036"/>
    </cofactor>
</comment>
<feature type="compositionally biased region" description="Low complexity" evidence="12">
    <location>
        <begin position="103"/>
        <end position="120"/>
    </location>
</feature>
<evidence type="ECO:0000313" key="15">
    <source>
        <dbReference type="EMBL" id="KAG2487786.1"/>
    </source>
</evidence>
<feature type="signal peptide" evidence="13">
    <location>
        <begin position="1"/>
        <end position="28"/>
    </location>
</feature>
<feature type="binding site" description="type 1 copper site" evidence="11">
    <location>
        <position position="376"/>
    </location>
    <ligand>
        <name>Cu cation</name>
        <dbReference type="ChEBI" id="CHEBI:23378"/>
        <label>1</label>
    </ligand>
</feature>
<gene>
    <name evidence="15" type="ORF">HYH03_013630</name>
</gene>
<keyword evidence="8" id="KW-0560">Oxidoreductase</keyword>
<dbReference type="CDD" id="cd04208">
    <property type="entry name" value="CuRO_2_CuNIR"/>
    <property type="match status" value="1"/>
</dbReference>
<evidence type="ECO:0000256" key="7">
    <source>
        <dbReference type="ARBA" id="ARBA00022737"/>
    </source>
</evidence>
<dbReference type="GO" id="GO:0050421">
    <property type="term" value="F:nitrite reductase (NO-forming) activity"/>
    <property type="evidence" value="ECO:0007669"/>
    <property type="project" value="UniProtKB-EC"/>
</dbReference>
<dbReference type="SUPFAM" id="SSF49503">
    <property type="entry name" value="Cupredoxins"/>
    <property type="match status" value="2"/>
</dbReference>
<comment type="catalytic activity">
    <reaction evidence="10">
        <text>nitric oxide + Fe(III)-[cytochrome c] + H2O = Fe(II)-[cytochrome c] + nitrite + 2 H(+)</text>
        <dbReference type="Rhea" id="RHEA:15233"/>
        <dbReference type="Rhea" id="RHEA-COMP:10350"/>
        <dbReference type="Rhea" id="RHEA-COMP:14399"/>
        <dbReference type="ChEBI" id="CHEBI:15377"/>
        <dbReference type="ChEBI" id="CHEBI:15378"/>
        <dbReference type="ChEBI" id="CHEBI:16301"/>
        <dbReference type="ChEBI" id="CHEBI:16480"/>
        <dbReference type="ChEBI" id="CHEBI:29033"/>
        <dbReference type="ChEBI" id="CHEBI:29034"/>
        <dbReference type="EC" id="1.7.2.1"/>
    </reaction>
</comment>
<evidence type="ECO:0000256" key="13">
    <source>
        <dbReference type="SAM" id="SignalP"/>
    </source>
</evidence>
<feature type="domain" description="Plastocyanin-like" evidence="14">
    <location>
        <begin position="297"/>
        <end position="398"/>
    </location>
</feature>
<evidence type="ECO:0000256" key="5">
    <source>
        <dbReference type="ARBA" id="ARBA00017290"/>
    </source>
</evidence>
<comment type="caution">
    <text evidence="15">The sequence shown here is derived from an EMBL/GenBank/DDBJ whole genome shotgun (WGS) entry which is preliminary data.</text>
</comment>
<feature type="binding site" description="type 1 copper site" evidence="11">
    <location>
        <position position="335"/>
    </location>
    <ligand>
        <name>Cu cation</name>
        <dbReference type="ChEBI" id="CHEBI:23378"/>
        <label>1</label>
    </ligand>
</feature>
<feature type="binding site" description="type 1 copper site" evidence="11">
    <location>
        <position position="375"/>
    </location>
    <ligand>
        <name>Cu cation</name>
        <dbReference type="ChEBI" id="CHEBI:23378"/>
        <label>1</label>
    </ligand>
</feature>
<feature type="compositionally biased region" description="Low complexity" evidence="12">
    <location>
        <begin position="162"/>
        <end position="191"/>
    </location>
</feature>
<dbReference type="OrthoDB" id="2121828at2759"/>
<evidence type="ECO:0000256" key="8">
    <source>
        <dbReference type="ARBA" id="ARBA00023002"/>
    </source>
</evidence>
<feature type="binding site" description="type 1 copper site" evidence="11">
    <location>
        <position position="531"/>
    </location>
    <ligand>
        <name>Cu cation</name>
        <dbReference type="ChEBI" id="CHEBI:23378"/>
        <label>1</label>
    </ligand>
</feature>
<evidence type="ECO:0000256" key="9">
    <source>
        <dbReference type="ARBA" id="ARBA00023008"/>
    </source>
</evidence>
<evidence type="ECO:0000256" key="6">
    <source>
        <dbReference type="ARBA" id="ARBA00022723"/>
    </source>
</evidence>
<keyword evidence="7" id="KW-0677">Repeat</keyword>
<keyword evidence="13" id="KW-0732">Signal</keyword>
<evidence type="ECO:0000256" key="12">
    <source>
        <dbReference type="SAM" id="MobiDB-lite"/>
    </source>
</evidence>
<feature type="region of interest" description="Disordered" evidence="12">
    <location>
        <begin position="103"/>
        <end position="131"/>
    </location>
</feature>
<dbReference type="InterPro" id="IPR011707">
    <property type="entry name" value="Cu-oxidase-like_N"/>
</dbReference>
<evidence type="ECO:0000256" key="10">
    <source>
        <dbReference type="ARBA" id="ARBA00049340"/>
    </source>
</evidence>
<evidence type="ECO:0000256" key="3">
    <source>
        <dbReference type="ARBA" id="ARBA00011233"/>
    </source>
</evidence>
<dbReference type="InterPro" id="IPR008972">
    <property type="entry name" value="Cupredoxin"/>
</dbReference>
<evidence type="ECO:0000256" key="1">
    <source>
        <dbReference type="ARBA" id="ARBA00001960"/>
    </source>
</evidence>
<name>A0A835XPR4_9CHLO</name>
<keyword evidence="9 11" id="KW-0186">Copper</keyword>
<proteinExistence type="inferred from homology"/>
<dbReference type="FunFam" id="2.60.40.420:FF:000093">
    <property type="entry name" value="Copper-containing nitrite reductase"/>
    <property type="match status" value="1"/>
</dbReference>
<dbReference type="EMBL" id="JAEHOE010000092">
    <property type="protein sequence ID" value="KAG2487786.1"/>
    <property type="molecule type" value="Genomic_DNA"/>
</dbReference>
<dbReference type="Proteomes" id="UP000612055">
    <property type="component" value="Unassembled WGS sequence"/>
</dbReference>
<keyword evidence="6 11" id="KW-0479">Metal-binding</keyword>
<evidence type="ECO:0000313" key="16">
    <source>
        <dbReference type="Proteomes" id="UP000612055"/>
    </source>
</evidence>
<feature type="binding site" description="type 1 copper site" evidence="11">
    <location>
        <position position="384"/>
    </location>
    <ligand>
        <name>Cu cation</name>
        <dbReference type="ChEBI" id="CHEBI:23378"/>
        <label>1</label>
    </ligand>
</feature>
<evidence type="ECO:0000256" key="11">
    <source>
        <dbReference type="PIRSR" id="PIRSR601287-1"/>
    </source>
</evidence>